<keyword evidence="2" id="KW-0812">Transmembrane</keyword>
<feature type="transmembrane region" description="Helical" evidence="2">
    <location>
        <begin position="146"/>
        <end position="167"/>
    </location>
</feature>
<reference evidence="3 4" key="1">
    <citation type="submission" date="2020-01" db="EMBL/GenBank/DDBJ databases">
        <authorList>
            <consortium name="DOE Joint Genome Institute"/>
            <person name="Haridas S."/>
            <person name="Albert R."/>
            <person name="Binder M."/>
            <person name="Bloem J."/>
            <person name="Labutti K."/>
            <person name="Salamov A."/>
            <person name="Andreopoulos B."/>
            <person name="Baker S.E."/>
            <person name="Barry K."/>
            <person name="Bills G."/>
            <person name="Bluhm B.H."/>
            <person name="Cannon C."/>
            <person name="Castanera R."/>
            <person name="Culley D.E."/>
            <person name="Daum C."/>
            <person name="Ezra D."/>
            <person name="Gonzalez J.B."/>
            <person name="Henrissat B."/>
            <person name="Kuo A."/>
            <person name="Liang C."/>
            <person name="Lipzen A."/>
            <person name="Lutzoni F."/>
            <person name="Magnuson J."/>
            <person name="Mondo S."/>
            <person name="Nolan M."/>
            <person name="Ohm R."/>
            <person name="Pangilinan J."/>
            <person name="Park H.-J.H."/>
            <person name="Ramirez L."/>
            <person name="Alfaro M."/>
            <person name="Sun H."/>
            <person name="Tritt A."/>
            <person name="Yoshinaga Y."/>
            <person name="Zwiers L.-H.L."/>
            <person name="Turgeon B.G."/>
            <person name="Goodwin S.B."/>
            <person name="Spatafora J.W."/>
            <person name="Crous P.W."/>
            <person name="Grigoriev I.V."/>
        </authorList>
    </citation>
    <scope>NUCLEOTIDE SEQUENCE [LARGE SCALE GENOMIC DNA]</scope>
    <source>
        <strain evidence="3 4">CBS 611.86</strain>
    </source>
</reference>
<comment type="caution">
    <text evidence="3">The sequence shown here is derived from an EMBL/GenBank/DDBJ whole genome shotgun (WGS) entry which is preliminary data.</text>
</comment>
<feature type="compositionally biased region" description="Low complexity" evidence="1">
    <location>
        <begin position="66"/>
        <end position="87"/>
    </location>
</feature>
<dbReference type="Proteomes" id="UP000481861">
    <property type="component" value="Unassembled WGS sequence"/>
</dbReference>
<gene>
    <name evidence="3" type="ORF">BDV95DRAFT_217912</name>
</gene>
<evidence type="ECO:0000256" key="1">
    <source>
        <dbReference type="SAM" id="MobiDB-lite"/>
    </source>
</evidence>
<accession>A0A7C8MIA4</accession>
<keyword evidence="2" id="KW-0472">Membrane</keyword>
<proteinExistence type="predicted"/>
<dbReference type="EMBL" id="JAADJZ010000003">
    <property type="protein sequence ID" value="KAF2876143.1"/>
    <property type="molecule type" value="Genomic_DNA"/>
</dbReference>
<organism evidence="3 4">
    <name type="scientific">Massariosphaeria phaeospora</name>
    <dbReference type="NCBI Taxonomy" id="100035"/>
    <lineage>
        <taxon>Eukaryota</taxon>
        <taxon>Fungi</taxon>
        <taxon>Dikarya</taxon>
        <taxon>Ascomycota</taxon>
        <taxon>Pezizomycotina</taxon>
        <taxon>Dothideomycetes</taxon>
        <taxon>Pleosporomycetidae</taxon>
        <taxon>Pleosporales</taxon>
        <taxon>Pleosporales incertae sedis</taxon>
        <taxon>Massariosphaeria</taxon>
    </lineage>
</organism>
<keyword evidence="4" id="KW-1185">Reference proteome</keyword>
<evidence type="ECO:0000313" key="3">
    <source>
        <dbReference type="EMBL" id="KAF2876143.1"/>
    </source>
</evidence>
<sequence length="199" mass="22047">MAVQCGSLGTYSICIRSRKLLYRSDTITTSPTRLVTSHCPRIHYPASACPKPIHKTLLNARRAAIPRSPTQPTASPSQSPTRAPRSAKPSSDCSPVPSGRIVDTSAARLRRVSNVIGRRKTYHPQPDSRVSGHIVPRQGTLGRWVLFRWLVVVVGLPGLFMAVVMWFKPCPTLWYHPLIVGPRKRITLKIQTPDNQGIS</sequence>
<evidence type="ECO:0000313" key="4">
    <source>
        <dbReference type="Proteomes" id="UP000481861"/>
    </source>
</evidence>
<keyword evidence="2" id="KW-1133">Transmembrane helix</keyword>
<dbReference type="AlphaFoldDB" id="A0A7C8MIA4"/>
<evidence type="ECO:0000256" key="2">
    <source>
        <dbReference type="SAM" id="Phobius"/>
    </source>
</evidence>
<protein>
    <submittedName>
        <fullName evidence="3">Uncharacterized protein</fullName>
    </submittedName>
</protein>
<feature type="region of interest" description="Disordered" evidence="1">
    <location>
        <begin position="65"/>
        <end position="100"/>
    </location>
</feature>
<name>A0A7C8MIA4_9PLEO</name>